<dbReference type="SMART" id="SM00419">
    <property type="entry name" value="HTH_CRP"/>
    <property type="match status" value="1"/>
</dbReference>
<protein>
    <submittedName>
        <fullName evidence="6">Helix-turn-helix domain-containing protein</fullName>
    </submittedName>
</protein>
<dbReference type="Gene3D" id="2.60.120.10">
    <property type="entry name" value="Jelly Rolls"/>
    <property type="match status" value="1"/>
</dbReference>
<dbReference type="InterPro" id="IPR000595">
    <property type="entry name" value="cNMP-bd_dom"/>
</dbReference>
<evidence type="ECO:0000256" key="2">
    <source>
        <dbReference type="ARBA" id="ARBA00023125"/>
    </source>
</evidence>
<dbReference type="EMBL" id="JBHTNF010000005">
    <property type="protein sequence ID" value="MFD1328475.1"/>
    <property type="molecule type" value="Genomic_DNA"/>
</dbReference>
<keyword evidence="1" id="KW-0805">Transcription regulation</keyword>
<gene>
    <name evidence="6" type="ORF">ACFQ33_11285</name>
</gene>
<dbReference type="InterPro" id="IPR036390">
    <property type="entry name" value="WH_DNA-bd_sf"/>
</dbReference>
<dbReference type="Gene3D" id="1.10.10.10">
    <property type="entry name" value="Winged helix-like DNA-binding domain superfamily/Winged helix DNA-binding domain"/>
    <property type="match status" value="1"/>
</dbReference>
<feature type="domain" description="Cyclic nucleotide-binding" evidence="4">
    <location>
        <begin position="1"/>
        <end position="52"/>
    </location>
</feature>
<dbReference type="PROSITE" id="PS50042">
    <property type="entry name" value="CNMP_BINDING_3"/>
    <property type="match status" value="1"/>
</dbReference>
<feature type="domain" description="HTH crp-type" evidence="5">
    <location>
        <begin position="114"/>
        <end position="186"/>
    </location>
</feature>
<dbReference type="SMART" id="SM00100">
    <property type="entry name" value="cNMP"/>
    <property type="match status" value="1"/>
</dbReference>
<dbReference type="PRINTS" id="PR00034">
    <property type="entry name" value="HTHCRP"/>
</dbReference>
<name>A0ABW3YX26_MYCRA</name>
<dbReference type="PANTHER" id="PTHR24567:SF75">
    <property type="entry name" value="FUMARATE AND NITRATE REDUCTION REGULATORY PROTEIN"/>
    <property type="match status" value="1"/>
</dbReference>
<dbReference type="RefSeq" id="WP_374838809.1">
    <property type="nucleotide sequence ID" value="NZ_JBHEEW010000007.1"/>
</dbReference>
<dbReference type="Proteomes" id="UP001597173">
    <property type="component" value="Unassembled WGS sequence"/>
</dbReference>
<keyword evidence="3" id="KW-0804">Transcription</keyword>
<dbReference type="InterPro" id="IPR036388">
    <property type="entry name" value="WH-like_DNA-bd_sf"/>
</dbReference>
<dbReference type="CDD" id="cd00092">
    <property type="entry name" value="HTH_CRP"/>
    <property type="match status" value="1"/>
</dbReference>
<evidence type="ECO:0000259" key="4">
    <source>
        <dbReference type="PROSITE" id="PS50042"/>
    </source>
</evidence>
<accession>A0ABW3YX26</accession>
<dbReference type="PANTHER" id="PTHR24567">
    <property type="entry name" value="CRP FAMILY TRANSCRIPTIONAL REGULATORY PROTEIN"/>
    <property type="match status" value="1"/>
</dbReference>
<dbReference type="InterPro" id="IPR012318">
    <property type="entry name" value="HTH_CRP"/>
</dbReference>
<evidence type="ECO:0000256" key="1">
    <source>
        <dbReference type="ARBA" id="ARBA00023015"/>
    </source>
</evidence>
<comment type="caution">
    <text evidence="6">The sequence shown here is derived from an EMBL/GenBank/DDBJ whole genome shotgun (WGS) entry which is preliminary data.</text>
</comment>
<dbReference type="SUPFAM" id="SSF51206">
    <property type="entry name" value="cAMP-binding domain-like"/>
    <property type="match status" value="1"/>
</dbReference>
<dbReference type="InterPro" id="IPR018490">
    <property type="entry name" value="cNMP-bd_dom_sf"/>
</dbReference>
<organism evidence="6 7">
    <name type="scientific">Mycoplana ramosa</name>
    <name type="common">Mycoplana bullata</name>
    <dbReference type="NCBI Taxonomy" id="40837"/>
    <lineage>
        <taxon>Bacteria</taxon>
        <taxon>Pseudomonadati</taxon>
        <taxon>Pseudomonadota</taxon>
        <taxon>Alphaproteobacteria</taxon>
        <taxon>Hyphomicrobiales</taxon>
        <taxon>Rhizobiaceae</taxon>
        <taxon>Mycoplana</taxon>
    </lineage>
</organism>
<dbReference type="InterPro" id="IPR014710">
    <property type="entry name" value="RmlC-like_jellyroll"/>
</dbReference>
<dbReference type="InterPro" id="IPR050397">
    <property type="entry name" value="Env_Response_Regulators"/>
</dbReference>
<evidence type="ECO:0000259" key="5">
    <source>
        <dbReference type="PROSITE" id="PS51063"/>
    </source>
</evidence>
<dbReference type="CDD" id="cd00038">
    <property type="entry name" value="CAP_ED"/>
    <property type="match status" value="1"/>
</dbReference>
<dbReference type="SUPFAM" id="SSF46785">
    <property type="entry name" value="Winged helix' DNA-binding domain"/>
    <property type="match status" value="1"/>
</dbReference>
<proteinExistence type="predicted"/>
<sequence>MEKFAAGGAIFWEGDPAKHIFEVVEGTLRAFRILGDGRRVIMGFLRKGDVLGVSVRDRYLYTVEAITPVELRRFARHHFEGESARDPHLKEQLFSRLCDEMAAAQDQMALISRRSADEKVAGFLLLMARTQGQHPYMVLDLPMTRLDIADYLNMTIETVSRTITKLAGSGVIATVGRHSIALLKVDALVALAEGGSSATARSVRHARA</sequence>
<evidence type="ECO:0000256" key="3">
    <source>
        <dbReference type="ARBA" id="ARBA00023163"/>
    </source>
</evidence>
<evidence type="ECO:0000313" key="7">
    <source>
        <dbReference type="Proteomes" id="UP001597173"/>
    </source>
</evidence>
<evidence type="ECO:0000313" key="6">
    <source>
        <dbReference type="EMBL" id="MFD1328475.1"/>
    </source>
</evidence>
<reference evidence="7" key="1">
    <citation type="journal article" date="2019" name="Int. J. Syst. Evol. Microbiol.">
        <title>The Global Catalogue of Microorganisms (GCM) 10K type strain sequencing project: providing services to taxonomists for standard genome sequencing and annotation.</title>
        <authorList>
            <consortium name="The Broad Institute Genomics Platform"/>
            <consortium name="The Broad Institute Genome Sequencing Center for Infectious Disease"/>
            <person name="Wu L."/>
            <person name="Ma J."/>
        </authorList>
    </citation>
    <scope>NUCLEOTIDE SEQUENCE [LARGE SCALE GENOMIC DNA]</scope>
    <source>
        <strain evidence="7">CCUG 55609</strain>
    </source>
</reference>
<dbReference type="Pfam" id="PF13545">
    <property type="entry name" value="HTH_Crp_2"/>
    <property type="match status" value="1"/>
</dbReference>
<keyword evidence="2" id="KW-0238">DNA-binding</keyword>
<dbReference type="Pfam" id="PF00027">
    <property type="entry name" value="cNMP_binding"/>
    <property type="match status" value="1"/>
</dbReference>
<dbReference type="PROSITE" id="PS51063">
    <property type="entry name" value="HTH_CRP_2"/>
    <property type="match status" value="1"/>
</dbReference>
<keyword evidence="7" id="KW-1185">Reference proteome</keyword>